<dbReference type="Pfam" id="PF00512">
    <property type="entry name" value="HisKA"/>
    <property type="match status" value="1"/>
</dbReference>
<dbReference type="EC" id="2.7.13.3" evidence="3"/>
<dbReference type="PANTHER" id="PTHR45436:SF1">
    <property type="entry name" value="SENSOR PROTEIN QSEC"/>
    <property type="match status" value="1"/>
</dbReference>
<dbReference type="SUPFAM" id="SSF47384">
    <property type="entry name" value="Homodimeric domain of signal transducing histidine kinase"/>
    <property type="match status" value="1"/>
</dbReference>
<keyword evidence="8 12" id="KW-1133">Transmembrane helix</keyword>
<comment type="caution">
    <text evidence="15">The sequence shown here is derived from an EMBL/GenBank/DDBJ whole genome shotgun (WGS) entry which is preliminary data.</text>
</comment>
<keyword evidence="10 12" id="KW-0472">Membrane</keyword>
<dbReference type="Gene3D" id="1.10.287.130">
    <property type="match status" value="1"/>
</dbReference>
<evidence type="ECO:0000259" key="13">
    <source>
        <dbReference type="PROSITE" id="PS50109"/>
    </source>
</evidence>
<dbReference type="EMBL" id="VIVL01000023">
    <property type="protein sequence ID" value="TWD73521.1"/>
    <property type="molecule type" value="Genomic_DNA"/>
</dbReference>
<dbReference type="AlphaFoldDB" id="A0A561B3U9"/>
<feature type="transmembrane region" description="Helical" evidence="12">
    <location>
        <begin position="12"/>
        <end position="33"/>
    </location>
</feature>
<reference evidence="15 16" key="1">
    <citation type="submission" date="2019-06" db="EMBL/GenBank/DDBJ databases">
        <title>Sorghum-associated microbial communities from plants grown in Nebraska, USA.</title>
        <authorList>
            <person name="Schachtman D."/>
        </authorList>
    </citation>
    <scope>NUCLEOTIDE SEQUENCE [LARGE SCALE GENOMIC DNA]</scope>
    <source>
        <strain evidence="15 16">T529</strain>
    </source>
</reference>
<dbReference type="RefSeq" id="WP_145747720.1">
    <property type="nucleotide sequence ID" value="NZ_VIVL01000023.1"/>
</dbReference>
<comment type="subcellular location">
    <subcellularLocation>
        <location evidence="2">Membrane</location>
    </subcellularLocation>
</comment>
<evidence type="ECO:0000313" key="15">
    <source>
        <dbReference type="EMBL" id="TWD73521.1"/>
    </source>
</evidence>
<evidence type="ECO:0000256" key="7">
    <source>
        <dbReference type="ARBA" id="ARBA00022777"/>
    </source>
</evidence>
<dbReference type="Pfam" id="PF02518">
    <property type="entry name" value="HATPase_c"/>
    <property type="match status" value="1"/>
</dbReference>
<dbReference type="PANTHER" id="PTHR45436">
    <property type="entry name" value="SENSOR HISTIDINE KINASE YKOH"/>
    <property type="match status" value="1"/>
</dbReference>
<dbReference type="InterPro" id="IPR036097">
    <property type="entry name" value="HisK_dim/P_sf"/>
</dbReference>
<dbReference type="PROSITE" id="PS50109">
    <property type="entry name" value="HIS_KIN"/>
    <property type="match status" value="1"/>
</dbReference>
<dbReference type="InterPro" id="IPR050428">
    <property type="entry name" value="TCS_sensor_his_kinase"/>
</dbReference>
<evidence type="ECO:0000256" key="11">
    <source>
        <dbReference type="SAM" id="MobiDB-lite"/>
    </source>
</evidence>
<dbReference type="InterPro" id="IPR036890">
    <property type="entry name" value="HATPase_C_sf"/>
</dbReference>
<dbReference type="InterPro" id="IPR013727">
    <property type="entry name" value="2CSK_N"/>
</dbReference>
<dbReference type="OrthoDB" id="8554694at2"/>
<dbReference type="InterPro" id="IPR004358">
    <property type="entry name" value="Sig_transdc_His_kin-like_C"/>
</dbReference>
<keyword evidence="6 12" id="KW-0812">Transmembrane</keyword>
<feature type="domain" description="Histidine kinase" evidence="13">
    <location>
        <begin position="246"/>
        <end position="462"/>
    </location>
</feature>
<keyword evidence="4" id="KW-0597">Phosphoprotein</keyword>
<evidence type="ECO:0000313" key="16">
    <source>
        <dbReference type="Proteomes" id="UP000319722"/>
    </source>
</evidence>
<name>A0A561B3U9_9BURK</name>
<dbReference type="SMART" id="SM00387">
    <property type="entry name" value="HATPase_c"/>
    <property type="match status" value="1"/>
</dbReference>
<dbReference type="InterPro" id="IPR003661">
    <property type="entry name" value="HisK_dim/P_dom"/>
</dbReference>
<evidence type="ECO:0000259" key="14">
    <source>
        <dbReference type="PROSITE" id="PS50885"/>
    </source>
</evidence>
<evidence type="ECO:0000256" key="4">
    <source>
        <dbReference type="ARBA" id="ARBA00022553"/>
    </source>
</evidence>
<dbReference type="SUPFAM" id="SSF55874">
    <property type="entry name" value="ATPase domain of HSP90 chaperone/DNA topoisomerase II/histidine kinase"/>
    <property type="match status" value="1"/>
</dbReference>
<proteinExistence type="predicted"/>
<sequence>MRKPEPRLQRKLLAWLLGPLAVLLVLDTGAAYWNSLRFSNLAYDRALYEIGREIVLHVKLDGLQPRLDLSEAAGNILLLDQEDLLFYRVASEDGKALGGDAEMPPPRPGDPATPRFYRDTVRGEPVRMLVAWMPIGGNPEAPMVRVQVAETLHKRTHLAWEMLANVVVPQLLLIVMATAVVWFGISRGLEPLQRLRRAVSDRSHLDLSPIDIHDVPGEVRPLVDEVNELMARLGRTFDFQNRFVADAAHQLKTPVSGLKAQIELALRESDPERVRHSLAQLYISADRLSRLVRQLLSLARNEPGALDAMQLQPLDLNAYALEVSMDWVPQALKRDIDLGFEGAEHPLVINADRDRLRELINNLIDNAVRYSQAGGRVTVQVGPGDGDQCRLAISDDGPSVPVEERARIFERFHRLLGTQEDGSGLGLAIVSEIATLHGARITLEEDIDGVGNTFSVFFPLRTA</sequence>
<feature type="region of interest" description="Disordered" evidence="11">
    <location>
        <begin position="97"/>
        <end position="116"/>
    </location>
</feature>
<evidence type="ECO:0000256" key="12">
    <source>
        <dbReference type="SAM" id="Phobius"/>
    </source>
</evidence>
<keyword evidence="5" id="KW-0808">Transferase</keyword>
<accession>A0A561B3U9</accession>
<dbReference type="CDD" id="cd00082">
    <property type="entry name" value="HisKA"/>
    <property type="match status" value="1"/>
</dbReference>
<evidence type="ECO:0000256" key="8">
    <source>
        <dbReference type="ARBA" id="ARBA00022989"/>
    </source>
</evidence>
<evidence type="ECO:0000256" key="6">
    <source>
        <dbReference type="ARBA" id="ARBA00022692"/>
    </source>
</evidence>
<dbReference type="InterPro" id="IPR005467">
    <property type="entry name" value="His_kinase_dom"/>
</dbReference>
<dbReference type="SMART" id="SM00388">
    <property type="entry name" value="HisKA"/>
    <property type="match status" value="1"/>
</dbReference>
<dbReference type="GO" id="GO:0005886">
    <property type="term" value="C:plasma membrane"/>
    <property type="evidence" value="ECO:0007669"/>
    <property type="project" value="TreeGrafter"/>
</dbReference>
<dbReference type="PROSITE" id="PS50885">
    <property type="entry name" value="HAMP"/>
    <property type="match status" value="1"/>
</dbReference>
<evidence type="ECO:0000256" key="2">
    <source>
        <dbReference type="ARBA" id="ARBA00004370"/>
    </source>
</evidence>
<feature type="transmembrane region" description="Helical" evidence="12">
    <location>
        <begin position="162"/>
        <end position="185"/>
    </location>
</feature>
<dbReference type="Proteomes" id="UP000319722">
    <property type="component" value="Unassembled WGS sequence"/>
</dbReference>
<dbReference type="Pfam" id="PF08521">
    <property type="entry name" value="2CSK_N"/>
    <property type="match status" value="1"/>
</dbReference>
<dbReference type="CDD" id="cd00075">
    <property type="entry name" value="HATPase"/>
    <property type="match status" value="1"/>
</dbReference>
<dbReference type="Gene3D" id="3.30.565.10">
    <property type="entry name" value="Histidine kinase-like ATPase, C-terminal domain"/>
    <property type="match status" value="1"/>
</dbReference>
<comment type="catalytic activity">
    <reaction evidence="1">
        <text>ATP + protein L-histidine = ADP + protein N-phospho-L-histidine.</text>
        <dbReference type="EC" id="2.7.13.3"/>
    </reaction>
</comment>
<evidence type="ECO:0000256" key="1">
    <source>
        <dbReference type="ARBA" id="ARBA00000085"/>
    </source>
</evidence>
<dbReference type="InterPro" id="IPR003660">
    <property type="entry name" value="HAMP_dom"/>
</dbReference>
<evidence type="ECO:0000256" key="9">
    <source>
        <dbReference type="ARBA" id="ARBA00023012"/>
    </source>
</evidence>
<evidence type="ECO:0000256" key="10">
    <source>
        <dbReference type="ARBA" id="ARBA00023136"/>
    </source>
</evidence>
<evidence type="ECO:0000256" key="3">
    <source>
        <dbReference type="ARBA" id="ARBA00012438"/>
    </source>
</evidence>
<dbReference type="PRINTS" id="PR00344">
    <property type="entry name" value="BCTRLSENSOR"/>
</dbReference>
<organism evidence="15 16">
    <name type="scientific">Variovorax beijingensis</name>
    <dbReference type="NCBI Taxonomy" id="2496117"/>
    <lineage>
        <taxon>Bacteria</taxon>
        <taxon>Pseudomonadati</taxon>
        <taxon>Pseudomonadota</taxon>
        <taxon>Betaproteobacteria</taxon>
        <taxon>Burkholderiales</taxon>
        <taxon>Comamonadaceae</taxon>
        <taxon>Variovorax</taxon>
    </lineage>
</organism>
<keyword evidence="7 15" id="KW-0418">Kinase</keyword>
<evidence type="ECO:0000256" key="5">
    <source>
        <dbReference type="ARBA" id="ARBA00022679"/>
    </source>
</evidence>
<protein>
    <recommendedName>
        <fullName evidence="3">histidine kinase</fullName>
        <ecNumber evidence="3">2.7.13.3</ecNumber>
    </recommendedName>
</protein>
<dbReference type="InterPro" id="IPR003594">
    <property type="entry name" value="HATPase_dom"/>
</dbReference>
<feature type="domain" description="HAMP" evidence="14">
    <location>
        <begin position="186"/>
        <end position="238"/>
    </location>
</feature>
<keyword evidence="9" id="KW-0902">Two-component regulatory system</keyword>
<gene>
    <name evidence="15" type="ORF">FB547_12321</name>
</gene>
<dbReference type="GO" id="GO:0000155">
    <property type="term" value="F:phosphorelay sensor kinase activity"/>
    <property type="evidence" value="ECO:0007669"/>
    <property type="project" value="InterPro"/>
</dbReference>